<dbReference type="GO" id="GO:0000978">
    <property type="term" value="F:RNA polymerase II cis-regulatory region sequence-specific DNA binding"/>
    <property type="evidence" value="ECO:0007669"/>
    <property type="project" value="TreeGrafter"/>
</dbReference>
<dbReference type="Pfam" id="PF04516">
    <property type="entry name" value="CP2"/>
    <property type="match status" value="1"/>
</dbReference>
<keyword evidence="3" id="KW-0597">Phosphoprotein</keyword>
<proteinExistence type="inferred from homology"/>
<feature type="region of interest" description="Disordered" evidence="10">
    <location>
        <begin position="350"/>
        <end position="369"/>
    </location>
</feature>
<dbReference type="GO" id="GO:0005634">
    <property type="term" value="C:nucleus"/>
    <property type="evidence" value="ECO:0007669"/>
    <property type="project" value="UniProtKB-SubCell"/>
</dbReference>
<evidence type="ECO:0000313" key="13">
    <source>
        <dbReference type="RefSeq" id="XP_032831222.1"/>
    </source>
</evidence>
<comment type="subcellular location">
    <subcellularLocation>
        <location evidence="1 9">Nucleus</location>
    </subcellularLocation>
</comment>
<dbReference type="Pfam" id="PF18016">
    <property type="entry name" value="SAM_3"/>
    <property type="match status" value="1"/>
</dbReference>
<dbReference type="SUPFAM" id="SSF47769">
    <property type="entry name" value="SAM/Pointed domain"/>
    <property type="match status" value="1"/>
</dbReference>
<dbReference type="RefSeq" id="XP_032831222.1">
    <property type="nucleotide sequence ID" value="XM_032975331.1"/>
</dbReference>
<dbReference type="PANTHER" id="PTHR11037">
    <property type="entry name" value="TRANSCRIPTION FACTOR CP2"/>
    <property type="match status" value="1"/>
</dbReference>
<dbReference type="PANTHER" id="PTHR11037:SF21">
    <property type="entry name" value="GEMINI, ISOFORM C"/>
    <property type="match status" value="1"/>
</dbReference>
<evidence type="ECO:0000256" key="5">
    <source>
        <dbReference type="ARBA" id="ARBA00023125"/>
    </source>
</evidence>
<keyword evidence="4" id="KW-0805">Transcription regulation</keyword>
<keyword evidence="12" id="KW-1185">Reference proteome</keyword>
<dbReference type="PROSITE" id="PS51968">
    <property type="entry name" value="GRH_CP2_DB"/>
    <property type="match status" value="1"/>
</dbReference>
<dbReference type="InterPro" id="IPR057520">
    <property type="entry name" value="GRHL1/CP2_C"/>
</dbReference>
<dbReference type="InterPro" id="IPR007604">
    <property type="entry name" value="CP2"/>
</dbReference>
<keyword evidence="5 9" id="KW-0238">DNA-binding</keyword>
<keyword evidence="6" id="KW-0804">Transcription</keyword>
<evidence type="ECO:0000313" key="12">
    <source>
        <dbReference type="Proteomes" id="UP001318040"/>
    </source>
</evidence>
<dbReference type="InterPro" id="IPR041418">
    <property type="entry name" value="SAM_3"/>
</dbReference>
<evidence type="ECO:0000256" key="10">
    <source>
        <dbReference type="SAM" id="MobiDB-lite"/>
    </source>
</evidence>
<organism evidence="12 13">
    <name type="scientific">Petromyzon marinus</name>
    <name type="common">Sea lamprey</name>
    <dbReference type="NCBI Taxonomy" id="7757"/>
    <lineage>
        <taxon>Eukaryota</taxon>
        <taxon>Metazoa</taxon>
        <taxon>Chordata</taxon>
        <taxon>Craniata</taxon>
        <taxon>Vertebrata</taxon>
        <taxon>Cyclostomata</taxon>
        <taxon>Hyperoartia</taxon>
        <taxon>Petromyzontiformes</taxon>
        <taxon>Petromyzontidae</taxon>
        <taxon>Petromyzon</taxon>
    </lineage>
</organism>
<dbReference type="GeneID" id="116954651"/>
<dbReference type="CDD" id="cd09537">
    <property type="entry name" value="SAM_CP2-like"/>
    <property type="match status" value="1"/>
</dbReference>
<evidence type="ECO:0000256" key="1">
    <source>
        <dbReference type="ARBA" id="ARBA00004123"/>
    </source>
</evidence>
<evidence type="ECO:0000256" key="7">
    <source>
        <dbReference type="ARBA" id="ARBA00023242"/>
    </source>
</evidence>
<evidence type="ECO:0000256" key="2">
    <source>
        <dbReference type="ARBA" id="ARBA00010852"/>
    </source>
</evidence>
<dbReference type="GO" id="GO:0001228">
    <property type="term" value="F:DNA-binding transcription activator activity, RNA polymerase II-specific"/>
    <property type="evidence" value="ECO:0007669"/>
    <property type="project" value="TreeGrafter"/>
</dbReference>
<dbReference type="InterPro" id="IPR040167">
    <property type="entry name" value="TF_CP2-like"/>
</dbReference>
<evidence type="ECO:0000256" key="9">
    <source>
        <dbReference type="PROSITE-ProRule" id="PRU01313"/>
    </source>
</evidence>
<evidence type="ECO:0000259" key="11">
    <source>
        <dbReference type="PROSITE" id="PS51968"/>
    </source>
</evidence>
<dbReference type="InterPro" id="IPR013761">
    <property type="entry name" value="SAM/pointed_sf"/>
</dbReference>
<feature type="domain" description="Grh/CP2 DB" evidence="11">
    <location>
        <begin position="62"/>
        <end position="300"/>
    </location>
</feature>
<evidence type="ECO:0000256" key="8">
    <source>
        <dbReference type="ARBA" id="ARBA00067531"/>
    </source>
</evidence>
<name>A0AAJ7U7Q0_PETMA</name>
<protein>
    <recommendedName>
        <fullName evidence="8">Upstream-binding protein 1</fullName>
    </recommendedName>
</protein>
<comment type="similarity">
    <text evidence="2">Belongs to the grh/CP2 family. CP2 subfamily.</text>
</comment>
<sequence>MAWTLKLPLPDEAIESGLAHDFDSSLSGIGQELGAGAYSMSDVLALPIFKQEESNLSSESDAKQPPFQYVLCAATSPAIKLHDETLTYLNQGQSYELRMLDNRKMGELPEINGKYVKSIVRVVFHDRRLQYTEHQQLESWKWNRPGDRILDIDMPMSVGIVDPRANPTLLNTVEFLWDPAKRSSVFIQVNCISTEFTPRKHGGEKGVPFRVQIDTFKQNDGGEYTEHLHSASCQVKVFKPKGADRKQKTDRDKMEKRTPLEKEKYQLSYDTTILTEMKRAGTNGGDAHENELKKSTKRTMLGEVGDYHAKRGSSCSPWPDTTYLDNSPTTTTTTTTVTAVAATSSFQPATSSAAPTTFVNDSDCSSPNHQNEVSNNAILESFTVEALLTTQQKLSPTATIQEMQQWLHQHRFSSFSRLFSNFTGADLLKLSRDDLIQICGAADGIRLYNAVKARSVRPRLTMYVCQETQPPKKAAAQTQPSQAVTENGGPPHSAIYVYHAVFLEELTAAELQEKLATLFNISPRQIQHIYRQGPTGIHVLISDQMVQNIPDETCFILDTLKAENTEGYHIILK</sequence>
<reference evidence="13" key="1">
    <citation type="submission" date="2025-08" db="UniProtKB">
        <authorList>
            <consortium name="RefSeq"/>
        </authorList>
    </citation>
    <scope>IDENTIFICATION</scope>
    <source>
        <tissue evidence="13">Sperm</tissue>
    </source>
</reference>
<dbReference type="AlphaFoldDB" id="A0AAJ7U7Q0"/>
<dbReference type="Proteomes" id="UP001318040">
    <property type="component" value="Chromosome 56"/>
</dbReference>
<gene>
    <name evidence="13" type="primary">LOC116954651</name>
</gene>
<dbReference type="FunFam" id="1.10.150.50:FF:000036">
    <property type="entry name" value="upstream-binding protein 1 isoform X1"/>
    <property type="match status" value="1"/>
</dbReference>
<dbReference type="KEGG" id="pmrn:116954651"/>
<dbReference type="Gene3D" id="1.10.150.50">
    <property type="entry name" value="Transcription Factor, Ets-1"/>
    <property type="match status" value="1"/>
</dbReference>
<accession>A0AAJ7U7Q0</accession>
<evidence type="ECO:0000256" key="3">
    <source>
        <dbReference type="ARBA" id="ARBA00022553"/>
    </source>
</evidence>
<evidence type="ECO:0000256" key="4">
    <source>
        <dbReference type="ARBA" id="ARBA00023015"/>
    </source>
</evidence>
<dbReference type="Pfam" id="PF25416">
    <property type="entry name" value="GRHL1_C"/>
    <property type="match status" value="1"/>
</dbReference>
<evidence type="ECO:0000256" key="6">
    <source>
        <dbReference type="ARBA" id="ARBA00023163"/>
    </source>
</evidence>
<keyword evidence="7 9" id="KW-0539">Nucleus</keyword>